<gene>
    <name evidence="1" type="ORF">J5N97_030044</name>
</gene>
<dbReference type="Proteomes" id="UP001085076">
    <property type="component" value="Miscellaneous, Linkage group lg10"/>
</dbReference>
<dbReference type="PANTHER" id="PTHR36329:SF1">
    <property type="entry name" value="TRANSMEMBRANE PROTEIN"/>
    <property type="match status" value="1"/>
</dbReference>
<protein>
    <submittedName>
        <fullName evidence="1">Uncharacterized protein</fullName>
    </submittedName>
</protein>
<organism evidence="1 2">
    <name type="scientific">Dioscorea zingiberensis</name>
    <dbReference type="NCBI Taxonomy" id="325984"/>
    <lineage>
        <taxon>Eukaryota</taxon>
        <taxon>Viridiplantae</taxon>
        <taxon>Streptophyta</taxon>
        <taxon>Embryophyta</taxon>
        <taxon>Tracheophyta</taxon>
        <taxon>Spermatophyta</taxon>
        <taxon>Magnoliopsida</taxon>
        <taxon>Liliopsida</taxon>
        <taxon>Dioscoreales</taxon>
        <taxon>Dioscoreaceae</taxon>
        <taxon>Dioscorea</taxon>
    </lineage>
</organism>
<proteinExistence type="predicted"/>
<accession>A0A9D5BX84</accession>
<reference evidence="1" key="2">
    <citation type="journal article" date="2022" name="Hortic Res">
        <title>The genome of Dioscorea zingiberensis sheds light on the biosynthesis, origin and evolution of the medicinally important diosgenin saponins.</title>
        <authorList>
            <person name="Li Y."/>
            <person name="Tan C."/>
            <person name="Li Z."/>
            <person name="Guo J."/>
            <person name="Li S."/>
            <person name="Chen X."/>
            <person name="Wang C."/>
            <person name="Dai X."/>
            <person name="Yang H."/>
            <person name="Song W."/>
            <person name="Hou L."/>
            <person name="Xu J."/>
            <person name="Tong Z."/>
            <person name="Xu A."/>
            <person name="Yuan X."/>
            <person name="Wang W."/>
            <person name="Yang Q."/>
            <person name="Chen L."/>
            <person name="Sun Z."/>
            <person name="Wang K."/>
            <person name="Pan B."/>
            <person name="Chen J."/>
            <person name="Bao Y."/>
            <person name="Liu F."/>
            <person name="Qi X."/>
            <person name="Gang D.R."/>
            <person name="Wen J."/>
            <person name="Li J."/>
        </authorList>
    </citation>
    <scope>NUCLEOTIDE SEQUENCE</scope>
    <source>
        <strain evidence="1">Dzin_1.0</strain>
    </source>
</reference>
<sequence>MIGYCSLGDFCICTSYSNQKGVLGLVPEVLLLRNYSVAFYMIFRHISQNLLVLRGHLTIIEDEERPTMHDVLQKKLKMFKYVPSP</sequence>
<reference evidence="1" key="1">
    <citation type="submission" date="2021-03" db="EMBL/GenBank/DDBJ databases">
        <authorList>
            <person name="Li Z."/>
            <person name="Yang C."/>
        </authorList>
    </citation>
    <scope>NUCLEOTIDE SEQUENCE</scope>
    <source>
        <strain evidence="1">Dzin_1.0</strain>
        <tissue evidence="1">Leaf</tissue>
    </source>
</reference>
<dbReference type="PANTHER" id="PTHR36329">
    <property type="entry name" value="TRANSMEMBRANE PROTEIN"/>
    <property type="match status" value="1"/>
</dbReference>
<comment type="caution">
    <text evidence="1">The sequence shown here is derived from an EMBL/GenBank/DDBJ whole genome shotgun (WGS) entry which is preliminary data.</text>
</comment>
<keyword evidence="2" id="KW-1185">Reference proteome</keyword>
<dbReference type="EMBL" id="JAGGNH010000010">
    <property type="protein sequence ID" value="KAJ0962216.1"/>
    <property type="molecule type" value="Genomic_DNA"/>
</dbReference>
<evidence type="ECO:0000313" key="2">
    <source>
        <dbReference type="Proteomes" id="UP001085076"/>
    </source>
</evidence>
<dbReference type="AlphaFoldDB" id="A0A9D5BX84"/>
<name>A0A9D5BX84_9LILI</name>
<evidence type="ECO:0000313" key="1">
    <source>
        <dbReference type="EMBL" id="KAJ0962216.1"/>
    </source>
</evidence>